<name>A0AAE8M946_9HYPO</name>
<dbReference type="AlphaFoldDB" id="A0AAE8M946"/>
<organism evidence="7 8">
    <name type="scientific">Fusarium torulosum</name>
    <dbReference type="NCBI Taxonomy" id="33205"/>
    <lineage>
        <taxon>Eukaryota</taxon>
        <taxon>Fungi</taxon>
        <taxon>Dikarya</taxon>
        <taxon>Ascomycota</taxon>
        <taxon>Pezizomycotina</taxon>
        <taxon>Sordariomycetes</taxon>
        <taxon>Hypocreomycetidae</taxon>
        <taxon>Hypocreales</taxon>
        <taxon>Nectriaceae</taxon>
        <taxon>Fusarium</taxon>
    </lineage>
</organism>
<dbReference type="EMBL" id="ONZP01000207">
    <property type="protein sequence ID" value="SPJ77046.1"/>
    <property type="molecule type" value="Genomic_DNA"/>
</dbReference>
<dbReference type="InterPro" id="IPR007219">
    <property type="entry name" value="XnlR_reg_dom"/>
</dbReference>
<evidence type="ECO:0000313" key="8">
    <source>
        <dbReference type="Proteomes" id="UP001187734"/>
    </source>
</evidence>
<evidence type="ECO:0000256" key="1">
    <source>
        <dbReference type="ARBA" id="ARBA00004123"/>
    </source>
</evidence>
<evidence type="ECO:0000313" key="7">
    <source>
        <dbReference type="EMBL" id="SPJ77046.1"/>
    </source>
</evidence>
<keyword evidence="2" id="KW-0479">Metal-binding</keyword>
<dbReference type="SMART" id="SM00906">
    <property type="entry name" value="Fungal_trans"/>
    <property type="match status" value="1"/>
</dbReference>
<dbReference type="PANTHER" id="PTHR46910:SF3">
    <property type="entry name" value="HALOTOLERANCE PROTEIN 9-RELATED"/>
    <property type="match status" value="1"/>
</dbReference>
<keyword evidence="3" id="KW-0238">DNA-binding</keyword>
<reference evidence="7" key="1">
    <citation type="submission" date="2018-03" db="EMBL/GenBank/DDBJ databases">
        <authorList>
            <person name="Guldener U."/>
        </authorList>
    </citation>
    <scope>NUCLEOTIDE SEQUENCE</scope>
</reference>
<comment type="subcellular location">
    <subcellularLocation>
        <location evidence="1">Nucleus</location>
    </subcellularLocation>
</comment>
<dbReference type="GO" id="GO:0003700">
    <property type="term" value="F:DNA-binding transcription factor activity"/>
    <property type="evidence" value="ECO:0007669"/>
    <property type="project" value="InterPro"/>
</dbReference>
<feature type="domain" description="Xylanolytic transcriptional activator regulatory" evidence="6">
    <location>
        <begin position="330"/>
        <end position="403"/>
    </location>
</feature>
<evidence type="ECO:0000256" key="3">
    <source>
        <dbReference type="ARBA" id="ARBA00023125"/>
    </source>
</evidence>
<sequence>MPPSDTQDWDAASEAIDRTTSVTHDVRDTSPKNNEDEAKKRDAAGETAAANAEPFERPAKKMKRGKYISRACNINREVLVRLEAVERHLRLMRPPTPDLSRPKHNHASVDKQLKPSAAKLQSALETDGQTFAGEITMTPTFEDENDRMDHNSSVSSAMRVDYSSPASSFHPPTTSPSDMTGKKGGWFERMLTQHGIITDEQQCRYHLQVYMDEVHPMYPVVHPPAVWDIFKEMWQYPDFSSSTESAQSEQLRVSVALVCFCLALGRCSMSARISDPSGVESSGWSLYTVGMSLLGDLLETSNTAIKSLLMLQVLLVRIMYMFRLDANQKAARVHALAVTVAQTIGLHRQSTIDSMPAYYSQLYLRTWWSLYLLDRRLALESGKPYFIQDSNVDTALPLDLSDEWMTRFASRKETIQDLKHELAVEIARDSSPSCIPYLIAMVRYCRIAGKTWEVLYGVKSSTASMSAMVEYVDTAVDKLLETVPTYLQYDLDIPYEAQFSTRPRWQAKQTFLLNNCCTYLRLLIRRPLFPSSSTIYHTEEDDLASSLECASLAARILTTHQNIKDDGLKYSFALSHYITSCALVMIGLVSREPGSKRRYGGLILAATQCLNGYCQKIWVSGKMMRCVSKLSRLVEHVLALNSQESQDTQSASNIRRDSVSERLTQHLTPPQTDDQRPIQYRAGTSNIYDNQLKDLGIDTGGNVQRDQGADYYSFSNDSLSTMAERPAGSLDKQSTSWIADPSIDRRNSWIMSDFNFETFGERFGPNDAELSTFMENNSLDLSRGMALPAERGPSEVRLGTLGVNGVFDLDMDLVPTMMNFYAG</sequence>
<dbReference type="GO" id="GO:0005634">
    <property type="term" value="C:nucleus"/>
    <property type="evidence" value="ECO:0007669"/>
    <property type="project" value="UniProtKB-SubCell"/>
</dbReference>
<dbReference type="GO" id="GO:0003677">
    <property type="term" value="F:DNA binding"/>
    <property type="evidence" value="ECO:0007669"/>
    <property type="project" value="UniProtKB-KW"/>
</dbReference>
<proteinExistence type="predicted"/>
<evidence type="ECO:0000259" key="6">
    <source>
        <dbReference type="SMART" id="SM00906"/>
    </source>
</evidence>
<dbReference type="GO" id="GO:0008270">
    <property type="term" value="F:zinc ion binding"/>
    <property type="evidence" value="ECO:0007669"/>
    <property type="project" value="InterPro"/>
</dbReference>
<gene>
    <name evidence="7" type="ORF">FTOL_06271</name>
</gene>
<protein>
    <recommendedName>
        <fullName evidence="6">Xylanolytic transcriptional activator regulatory domain-containing protein</fullName>
    </recommendedName>
</protein>
<evidence type="ECO:0000256" key="5">
    <source>
        <dbReference type="SAM" id="MobiDB-lite"/>
    </source>
</evidence>
<keyword evidence="4" id="KW-0539">Nucleus</keyword>
<dbReference type="Pfam" id="PF04082">
    <property type="entry name" value="Fungal_trans"/>
    <property type="match status" value="1"/>
</dbReference>
<dbReference type="InterPro" id="IPR050987">
    <property type="entry name" value="AtrR-like"/>
</dbReference>
<feature type="region of interest" description="Disordered" evidence="5">
    <location>
        <begin position="1"/>
        <end position="58"/>
    </location>
</feature>
<dbReference type="GO" id="GO:0006351">
    <property type="term" value="P:DNA-templated transcription"/>
    <property type="evidence" value="ECO:0007669"/>
    <property type="project" value="InterPro"/>
</dbReference>
<dbReference type="PANTHER" id="PTHR46910">
    <property type="entry name" value="TRANSCRIPTION FACTOR PDR1"/>
    <property type="match status" value="1"/>
</dbReference>
<keyword evidence="8" id="KW-1185">Reference proteome</keyword>
<feature type="compositionally biased region" description="Basic and acidic residues" evidence="5">
    <location>
        <begin position="24"/>
        <end position="44"/>
    </location>
</feature>
<feature type="region of interest" description="Disordered" evidence="5">
    <location>
        <begin position="93"/>
        <end position="114"/>
    </location>
</feature>
<accession>A0AAE8M946</accession>
<evidence type="ECO:0000256" key="2">
    <source>
        <dbReference type="ARBA" id="ARBA00022723"/>
    </source>
</evidence>
<comment type="caution">
    <text evidence="7">The sequence shown here is derived from an EMBL/GenBank/DDBJ whole genome shotgun (WGS) entry which is preliminary data.</text>
</comment>
<evidence type="ECO:0000256" key="4">
    <source>
        <dbReference type="ARBA" id="ARBA00023242"/>
    </source>
</evidence>
<dbReference type="Proteomes" id="UP001187734">
    <property type="component" value="Unassembled WGS sequence"/>
</dbReference>
<dbReference type="CDD" id="cd12148">
    <property type="entry name" value="fungal_TF_MHR"/>
    <property type="match status" value="1"/>
</dbReference>